<evidence type="ECO:0000313" key="2">
    <source>
        <dbReference type="Proteomes" id="UP000010146"/>
    </source>
</evidence>
<reference evidence="1 2" key="1">
    <citation type="submission" date="2008-07" db="EMBL/GenBank/DDBJ databases">
        <authorList>
            <person name="Gonzalez J."/>
            <person name="Sokolova T."/>
            <person name="Ferriera S."/>
            <person name="Johnson J."/>
            <person name="Kravitz S."/>
            <person name="Beeson K."/>
            <person name="Sutton G."/>
            <person name="Rogers Y.-H."/>
            <person name="Friedman R."/>
            <person name="Frazier M."/>
            <person name="Venter J.C."/>
        </authorList>
    </citation>
    <scope>NUCLEOTIDE SEQUENCE [LARGE SCALE GENOMIC DNA]</scope>
    <source>
        <strain evidence="1 2">DSM 12653</strain>
    </source>
</reference>
<evidence type="ECO:0008006" key="3">
    <source>
        <dbReference type="Google" id="ProtNLM"/>
    </source>
</evidence>
<reference evidence="2" key="3">
    <citation type="submission" date="2015-02" db="EMBL/GenBank/DDBJ databases">
        <title>Genome analysis of three genomes within the thermophilic hydrogenogenic bacterial species Caldanaerobacter subterraneus.</title>
        <authorList>
            <person name="Sant'Anna F.H."/>
            <person name="Lebedinsky A."/>
            <person name="Sokolova T."/>
            <person name="Robb F.T."/>
            <person name="Gonzalez J.M."/>
        </authorList>
    </citation>
    <scope>NUCLEOTIDE SEQUENCE [LARGE SCALE GENOMIC DNA]</scope>
    <source>
        <strain evidence="2">DSM 12653</strain>
    </source>
</reference>
<reference evidence="1 2" key="2">
    <citation type="journal article" date="2015" name="BMC Genomics">
        <title>Analysis of three genomes within the thermophilic bacterial species Caldanaerobacter subterraneus with a focus on carbon monoxide dehydrogenase evolution and hydrolase diversity.</title>
        <authorList>
            <person name="Sant'Anna F.H."/>
            <person name="Lebedinsky A.V."/>
            <person name="Sokolova T.G."/>
            <person name="Robb F.T."/>
            <person name="Gonzalez J.M."/>
        </authorList>
    </citation>
    <scope>NUCLEOTIDE SEQUENCE [LARGE SCALE GENOMIC DNA]</scope>
    <source>
        <strain evidence="1 2">DSM 12653</strain>
    </source>
</reference>
<dbReference type="Gene3D" id="1.20.1260.10">
    <property type="match status" value="1"/>
</dbReference>
<dbReference type="Pfam" id="PF07875">
    <property type="entry name" value="Coat_F"/>
    <property type="match status" value="1"/>
</dbReference>
<organism evidence="1 2">
    <name type="scientific">Caldanaerobacter subterraneus subsp. pacificus DSM 12653</name>
    <dbReference type="NCBI Taxonomy" id="391606"/>
    <lineage>
        <taxon>Bacteria</taxon>
        <taxon>Bacillati</taxon>
        <taxon>Bacillota</taxon>
        <taxon>Clostridia</taxon>
        <taxon>Thermoanaerobacterales</taxon>
        <taxon>Thermoanaerobacteraceae</taxon>
        <taxon>Caldanaerobacter</taxon>
    </lineage>
</organism>
<gene>
    <name evidence="1" type="ORF">CDSM653_01965</name>
</gene>
<protein>
    <recommendedName>
        <fullName evidence="3">Coat F domain-containing protein</fullName>
    </recommendedName>
</protein>
<evidence type="ECO:0000313" key="1">
    <source>
        <dbReference type="EMBL" id="KKC29114.1"/>
    </source>
</evidence>
<dbReference type="Proteomes" id="UP000010146">
    <property type="component" value="Unassembled WGS sequence"/>
</dbReference>
<proteinExistence type="predicted"/>
<comment type="caution">
    <text evidence="1">The sequence shown here is derived from an EMBL/GenBank/DDBJ whole genome shotgun (WGS) entry which is preliminary data.</text>
</comment>
<sequence length="91" mass="10476">MYGNQQVTDKEIMMNILGSYKLAIEMLSHAAVEAANESIRREYINLLNSTLEDQRTVWTAVNQRGWYPVKAAQPQDIQETKNKFKQPVGMM</sequence>
<accession>A0A0F5PMP7</accession>
<dbReference type="InterPro" id="IPR012347">
    <property type="entry name" value="Ferritin-like"/>
</dbReference>
<name>A0A0F5PMP7_9THEO</name>
<dbReference type="RefSeq" id="WP_011026283.1">
    <property type="nucleotide sequence ID" value="NZ_ABXP02000106.1"/>
</dbReference>
<dbReference type="EMBL" id="ABXP02000106">
    <property type="protein sequence ID" value="KKC29114.1"/>
    <property type="molecule type" value="Genomic_DNA"/>
</dbReference>
<dbReference type="InterPro" id="IPR012851">
    <property type="entry name" value="Spore_coat_CotF-like"/>
</dbReference>
<dbReference type="AlphaFoldDB" id="A0A0F5PMP7"/>